<dbReference type="AlphaFoldDB" id="A0A2C9W3Y1"/>
<dbReference type="InterPro" id="IPR050142">
    <property type="entry name" value="MADS-box/MEF2_TF"/>
</dbReference>
<dbReference type="InterPro" id="IPR036879">
    <property type="entry name" value="TF_MADSbox_sf"/>
</dbReference>
<dbReference type="PRINTS" id="PR00404">
    <property type="entry name" value="MADSDOMAIN"/>
</dbReference>
<dbReference type="Proteomes" id="UP000091857">
    <property type="component" value="Chromosome 3"/>
</dbReference>
<keyword evidence="2" id="KW-0805">Transcription regulation</keyword>
<feature type="domain" description="MADS-box" evidence="6">
    <location>
        <begin position="1"/>
        <end position="51"/>
    </location>
</feature>
<evidence type="ECO:0000313" key="7">
    <source>
        <dbReference type="EMBL" id="OAY53746.1"/>
    </source>
</evidence>
<evidence type="ECO:0000313" key="8">
    <source>
        <dbReference type="Proteomes" id="UP000091857"/>
    </source>
</evidence>
<accession>A0A2C9W3Y1</accession>
<dbReference type="GO" id="GO:0000981">
    <property type="term" value="F:DNA-binding transcription factor activity, RNA polymerase II-specific"/>
    <property type="evidence" value="ECO:0000318"/>
    <property type="project" value="GO_Central"/>
</dbReference>
<evidence type="ECO:0000256" key="2">
    <source>
        <dbReference type="ARBA" id="ARBA00023015"/>
    </source>
</evidence>
<evidence type="ECO:0000259" key="6">
    <source>
        <dbReference type="PROSITE" id="PS50066"/>
    </source>
</evidence>
<dbReference type="Gene3D" id="3.40.1810.10">
    <property type="entry name" value="Transcription factor, MADS-box"/>
    <property type="match status" value="1"/>
</dbReference>
<organism evidence="7 8">
    <name type="scientific">Manihot esculenta</name>
    <name type="common">Cassava</name>
    <name type="synonym">Jatropha manihot</name>
    <dbReference type="NCBI Taxonomy" id="3983"/>
    <lineage>
        <taxon>Eukaryota</taxon>
        <taxon>Viridiplantae</taxon>
        <taxon>Streptophyta</taxon>
        <taxon>Embryophyta</taxon>
        <taxon>Tracheophyta</taxon>
        <taxon>Spermatophyta</taxon>
        <taxon>Magnoliopsida</taxon>
        <taxon>eudicotyledons</taxon>
        <taxon>Gunneridae</taxon>
        <taxon>Pentapetalae</taxon>
        <taxon>rosids</taxon>
        <taxon>fabids</taxon>
        <taxon>Malpighiales</taxon>
        <taxon>Euphorbiaceae</taxon>
        <taxon>Crotonoideae</taxon>
        <taxon>Manihoteae</taxon>
        <taxon>Manihot</taxon>
    </lineage>
</organism>
<reference evidence="8" key="1">
    <citation type="journal article" date="2016" name="Nat. Biotechnol.">
        <title>Sequencing wild and cultivated cassava and related species reveals extensive interspecific hybridization and genetic diversity.</title>
        <authorList>
            <person name="Bredeson J.V."/>
            <person name="Lyons J.B."/>
            <person name="Prochnik S.E."/>
            <person name="Wu G.A."/>
            <person name="Ha C.M."/>
            <person name="Edsinger-Gonzales E."/>
            <person name="Grimwood J."/>
            <person name="Schmutz J."/>
            <person name="Rabbi I.Y."/>
            <person name="Egesi C."/>
            <person name="Nauluvula P."/>
            <person name="Lebot V."/>
            <person name="Ndunguru J."/>
            <person name="Mkamilo G."/>
            <person name="Bart R.S."/>
            <person name="Setter T.L."/>
            <person name="Gleadow R.M."/>
            <person name="Kulakow P."/>
            <person name="Ferguson M.E."/>
            <person name="Rounsley S."/>
            <person name="Rokhsar D.S."/>
        </authorList>
    </citation>
    <scope>NUCLEOTIDE SEQUENCE [LARGE SCALE GENOMIC DNA]</scope>
    <source>
        <strain evidence="8">cv. AM560-2</strain>
    </source>
</reference>
<gene>
    <name evidence="7" type="ORF">MANES_03G020700v8</name>
</gene>
<keyword evidence="3" id="KW-0238">DNA-binding</keyword>
<evidence type="ECO:0000256" key="1">
    <source>
        <dbReference type="ARBA" id="ARBA00004123"/>
    </source>
</evidence>
<dbReference type="InterPro" id="IPR002100">
    <property type="entry name" value="TF_MADSbox"/>
</dbReference>
<dbReference type="CDD" id="cd00120">
    <property type="entry name" value="MADS"/>
    <property type="match status" value="1"/>
</dbReference>
<dbReference type="SMART" id="SM00432">
    <property type="entry name" value="MADS"/>
    <property type="match status" value="1"/>
</dbReference>
<name>A0A2C9W3Y1_MANES</name>
<dbReference type="Pfam" id="PF00319">
    <property type="entry name" value="SRF-TF"/>
    <property type="match status" value="1"/>
</dbReference>
<dbReference type="GO" id="GO:0000978">
    <property type="term" value="F:RNA polymerase II cis-regulatory region sequence-specific DNA binding"/>
    <property type="evidence" value="ECO:0000318"/>
    <property type="project" value="GO_Central"/>
</dbReference>
<dbReference type="SUPFAM" id="SSF55455">
    <property type="entry name" value="SRF-like"/>
    <property type="match status" value="1"/>
</dbReference>
<dbReference type="Gramene" id="Manes.03G020700.1.v8.1">
    <property type="protein sequence ID" value="Manes.03G020700.1.v8.1.CDS.1"/>
    <property type="gene ID" value="Manes.03G020700.v8.1"/>
</dbReference>
<dbReference type="GO" id="GO:0046983">
    <property type="term" value="F:protein dimerization activity"/>
    <property type="evidence" value="ECO:0007669"/>
    <property type="project" value="InterPro"/>
</dbReference>
<dbReference type="PROSITE" id="PS50066">
    <property type="entry name" value="MADS_BOX_2"/>
    <property type="match status" value="1"/>
</dbReference>
<dbReference type="GO" id="GO:0006357">
    <property type="term" value="P:regulation of transcription by RNA polymerase II"/>
    <property type="evidence" value="ECO:0000318"/>
    <property type="project" value="GO_Central"/>
</dbReference>
<comment type="caution">
    <text evidence="7">The sequence shown here is derived from an EMBL/GenBank/DDBJ whole genome shotgun (WGS) entry which is preliminary data.</text>
</comment>
<evidence type="ECO:0000256" key="3">
    <source>
        <dbReference type="ARBA" id="ARBA00023125"/>
    </source>
</evidence>
<dbReference type="PANTHER" id="PTHR48019">
    <property type="entry name" value="SERUM RESPONSE FACTOR HOMOLOG"/>
    <property type="match status" value="1"/>
</dbReference>
<keyword evidence="4" id="KW-0804">Transcription</keyword>
<dbReference type="OrthoDB" id="601557at2759"/>
<proteinExistence type="predicted"/>
<dbReference type="EMBL" id="CM004389">
    <property type="protein sequence ID" value="OAY53746.1"/>
    <property type="molecule type" value="Genomic_DNA"/>
</dbReference>
<evidence type="ECO:0000256" key="5">
    <source>
        <dbReference type="ARBA" id="ARBA00023242"/>
    </source>
</evidence>
<protein>
    <recommendedName>
        <fullName evidence="6">MADS-box domain-containing protein</fullName>
    </recommendedName>
</protein>
<comment type="subcellular location">
    <subcellularLocation>
        <location evidence="1">Nucleus</location>
    </subcellularLocation>
</comment>
<keyword evidence="8" id="KW-1185">Reference proteome</keyword>
<sequence>MGRGKLSMELITNEKSRMITYQKRKKGLTKKLQEFHILCNVDACVIILGPNFNNRPVDVETFPTDRFDMMRIINRYRSQEKEGRKNQDLSSFFVARQKKLDDEIAKLRKACLKAKFPTWDNRLSLLQSSELDILSRVLDSKLEVATSRILNVRGGCSTINNYKSSSMASTFANALQQKNMELEVFKKQEPLSFVKPSQNLPQMLPLYVNPLNNPVLMMMMMANGEDYYNQFVGECSSSSSKRLSWSPVKAPAGSFDHQACDKVMMVNNNSRAHPVSYCGLSSQPLLSANVSSHMQIPHPQFNGLSDINEFEIRNKEKTVKDMNLEASIKERSLQFWS</sequence>
<keyword evidence="5" id="KW-0539">Nucleus</keyword>
<evidence type="ECO:0000256" key="4">
    <source>
        <dbReference type="ARBA" id="ARBA00023163"/>
    </source>
</evidence>
<dbReference type="GO" id="GO:0005634">
    <property type="term" value="C:nucleus"/>
    <property type="evidence" value="ECO:0007669"/>
    <property type="project" value="UniProtKB-SubCell"/>
</dbReference>